<protein>
    <submittedName>
        <fullName evidence="1">Uncharacterized protein</fullName>
    </submittedName>
</protein>
<reference evidence="1 2" key="1">
    <citation type="journal article" date="2020" name="ISME J.">
        <title>Uncovering the hidden diversity of litter-decomposition mechanisms in mushroom-forming fungi.</title>
        <authorList>
            <person name="Floudas D."/>
            <person name="Bentzer J."/>
            <person name="Ahren D."/>
            <person name="Johansson T."/>
            <person name="Persson P."/>
            <person name="Tunlid A."/>
        </authorList>
    </citation>
    <scope>NUCLEOTIDE SEQUENCE [LARGE SCALE GENOMIC DNA]</scope>
    <source>
        <strain evidence="1 2">CBS 291.85</strain>
    </source>
</reference>
<organism evidence="1 2">
    <name type="scientific">Tetrapyrgos nigripes</name>
    <dbReference type="NCBI Taxonomy" id="182062"/>
    <lineage>
        <taxon>Eukaryota</taxon>
        <taxon>Fungi</taxon>
        <taxon>Dikarya</taxon>
        <taxon>Basidiomycota</taxon>
        <taxon>Agaricomycotina</taxon>
        <taxon>Agaricomycetes</taxon>
        <taxon>Agaricomycetidae</taxon>
        <taxon>Agaricales</taxon>
        <taxon>Marasmiineae</taxon>
        <taxon>Marasmiaceae</taxon>
        <taxon>Tetrapyrgos</taxon>
    </lineage>
</organism>
<sequence>MEFLSSSVATAFRSGQPQCPTAPSPQTLDAYAHDMAAEHFVRCTQPTVVSQDGVSFAKVIGLLLAVVDIFGRCTHATLFAHGHFPNHVHLYVIQCPAFAQLQCSSYSIVSVWIPSAALNAEHDVAFMVFGAWNARWRC</sequence>
<dbReference type="EMBL" id="JAACJM010000360">
    <property type="protein sequence ID" value="KAF5328498.1"/>
    <property type="molecule type" value="Genomic_DNA"/>
</dbReference>
<accession>A0A8H5F9V3</accession>
<comment type="caution">
    <text evidence="1">The sequence shown here is derived from an EMBL/GenBank/DDBJ whole genome shotgun (WGS) entry which is preliminary data.</text>
</comment>
<dbReference type="AlphaFoldDB" id="A0A8H5F9V3"/>
<name>A0A8H5F9V3_9AGAR</name>
<keyword evidence="2" id="KW-1185">Reference proteome</keyword>
<gene>
    <name evidence="1" type="ORF">D9758_017332</name>
</gene>
<evidence type="ECO:0000313" key="2">
    <source>
        <dbReference type="Proteomes" id="UP000559256"/>
    </source>
</evidence>
<evidence type="ECO:0000313" key="1">
    <source>
        <dbReference type="EMBL" id="KAF5328498.1"/>
    </source>
</evidence>
<dbReference type="Proteomes" id="UP000559256">
    <property type="component" value="Unassembled WGS sequence"/>
</dbReference>
<proteinExistence type="predicted"/>